<gene>
    <name evidence="2" type="ORF">GMARGA_LOCUS26452</name>
</gene>
<sequence length="113" mass="13064">MVHICNRCNKSFKKLWMLICHLQNRKFPCRPQVISTTNPIPIPQIDLEADDNTKHQISDSSLDHVSDSSGPSNKNTMDLDKYLSREEFEYIKALDLIEKDTVLDTGINFTQIR</sequence>
<name>A0ABN7W490_GIGMA</name>
<reference evidence="2 3" key="1">
    <citation type="submission" date="2021-06" db="EMBL/GenBank/DDBJ databases">
        <authorList>
            <person name="Kallberg Y."/>
            <person name="Tangrot J."/>
            <person name="Rosling A."/>
        </authorList>
    </citation>
    <scope>NUCLEOTIDE SEQUENCE [LARGE SCALE GENOMIC DNA]</scope>
    <source>
        <strain evidence="2 3">120-4 pot B 10/14</strain>
    </source>
</reference>
<evidence type="ECO:0000256" key="1">
    <source>
        <dbReference type="SAM" id="MobiDB-lite"/>
    </source>
</evidence>
<organism evidence="2 3">
    <name type="scientific">Gigaspora margarita</name>
    <dbReference type="NCBI Taxonomy" id="4874"/>
    <lineage>
        <taxon>Eukaryota</taxon>
        <taxon>Fungi</taxon>
        <taxon>Fungi incertae sedis</taxon>
        <taxon>Mucoromycota</taxon>
        <taxon>Glomeromycotina</taxon>
        <taxon>Glomeromycetes</taxon>
        <taxon>Diversisporales</taxon>
        <taxon>Gigasporaceae</taxon>
        <taxon>Gigaspora</taxon>
    </lineage>
</organism>
<evidence type="ECO:0000313" key="2">
    <source>
        <dbReference type="EMBL" id="CAG8816101.1"/>
    </source>
</evidence>
<keyword evidence="3" id="KW-1185">Reference proteome</keyword>
<feature type="region of interest" description="Disordered" evidence="1">
    <location>
        <begin position="56"/>
        <end position="77"/>
    </location>
</feature>
<feature type="non-terminal residue" evidence="2">
    <location>
        <position position="113"/>
    </location>
</feature>
<proteinExistence type="predicted"/>
<evidence type="ECO:0000313" key="3">
    <source>
        <dbReference type="Proteomes" id="UP000789901"/>
    </source>
</evidence>
<dbReference type="EMBL" id="CAJVQB010030836">
    <property type="protein sequence ID" value="CAG8816101.1"/>
    <property type="molecule type" value="Genomic_DNA"/>
</dbReference>
<feature type="compositionally biased region" description="Basic and acidic residues" evidence="1">
    <location>
        <begin position="56"/>
        <end position="66"/>
    </location>
</feature>
<comment type="caution">
    <text evidence="2">The sequence shown here is derived from an EMBL/GenBank/DDBJ whole genome shotgun (WGS) entry which is preliminary data.</text>
</comment>
<accession>A0ABN7W490</accession>
<dbReference type="Proteomes" id="UP000789901">
    <property type="component" value="Unassembled WGS sequence"/>
</dbReference>
<protein>
    <submittedName>
        <fullName evidence="2">21276_t:CDS:1</fullName>
    </submittedName>
</protein>